<proteinExistence type="predicted"/>
<comment type="caution">
    <text evidence="1">The sequence shown here is derived from an EMBL/GenBank/DDBJ whole genome shotgun (WGS) entry which is preliminary data.</text>
</comment>
<dbReference type="AlphaFoldDB" id="A0A348W9Y4"/>
<feature type="non-terminal residue" evidence="1">
    <location>
        <position position="43"/>
    </location>
</feature>
<dbReference type="InterPro" id="IPR021830">
    <property type="entry name" value="DUF3422"/>
</dbReference>
<dbReference type="Pfam" id="PF11902">
    <property type="entry name" value="DUF3422"/>
    <property type="match status" value="1"/>
</dbReference>
<evidence type="ECO:0000313" key="1">
    <source>
        <dbReference type="EMBL" id="HAR51346.1"/>
    </source>
</evidence>
<name>A0A348W9Y4_9RHOB</name>
<evidence type="ECO:0000313" key="2">
    <source>
        <dbReference type="Proteomes" id="UP000264719"/>
    </source>
</evidence>
<reference evidence="1 2" key="1">
    <citation type="journal article" date="2018" name="Nat. Biotechnol.">
        <title>A standardized bacterial taxonomy based on genome phylogeny substantially revises the tree of life.</title>
        <authorList>
            <person name="Parks D.H."/>
            <person name="Chuvochina M."/>
            <person name="Waite D.W."/>
            <person name="Rinke C."/>
            <person name="Skarshewski A."/>
            <person name="Chaumeil P.A."/>
            <person name="Hugenholtz P."/>
        </authorList>
    </citation>
    <scope>NUCLEOTIDE SEQUENCE [LARGE SCALE GENOMIC DNA]</scope>
    <source>
        <strain evidence="1">UBA9169</strain>
    </source>
</reference>
<dbReference type="Proteomes" id="UP000264719">
    <property type="component" value="Unassembled WGS sequence"/>
</dbReference>
<gene>
    <name evidence="1" type="ORF">DCS45_05640</name>
</gene>
<protein>
    <submittedName>
        <fullName evidence="1">DUF3422 domain-containing protein</fullName>
    </submittedName>
</protein>
<sequence length="43" mass="4657">MPPIADHPLRYSLANELHARPFPAMSVPATGLFLAIKREEGAA</sequence>
<organism evidence="1 2">
    <name type="scientific">Roseovarius nubinhibens</name>
    <dbReference type="NCBI Taxonomy" id="314263"/>
    <lineage>
        <taxon>Bacteria</taxon>
        <taxon>Pseudomonadati</taxon>
        <taxon>Pseudomonadota</taxon>
        <taxon>Alphaproteobacteria</taxon>
        <taxon>Rhodobacterales</taxon>
        <taxon>Roseobacteraceae</taxon>
        <taxon>Roseovarius</taxon>
    </lineage>
</organism>
<accession>A0A348W9Y4</accession>
<dbReference type="EMBL" id="DMVW01000054">
    <property type="protein sequence ID" value="HAR51346.1"/>
    <property type="molecule type" value="Genomic_DNA"/>
</dbReference>